<evidence type="ECO:0000256" key="4">
    <source>
        <dbReference type="ARBA" id="ARBA00022741"/>
    </source>
</evidence>
<dbReference type="EMBL" id="JAXOVC010000004">
    <property type="protein sequence ID" value="KAK4502554.1"/>
    <property type="molecule type" value="Genomic_DNA"/>
</dbReference>
<evidence type="ECO:0000256" key="8">
    <source>
        <dbReference type="ARBA" id="ARBA00048679"/>
    </source>
</evidence>
<keyword evidence="13" id="KW-1185">Reference proteome</keyword>
<proteinExistence type="inferred from homology"/>
<keyword evidence="2 10" id="KW-0723">Serine/threonine-protein kinase</keyword>
<reference evidence="12 13" key="1">
    <citation type="journal article" date="2023" name="G3 (Bethesda)">
        <title>A chromosome-level genome assembly of Zasmidium syzygii isolated from banana leaves.</title>
        <authorList>
            <person name="van Westerhoven A.C."/>
            <person name="Mehrabi R."/>
            <person name="Talebi R."/>
            <person name="Steentjes M.B.F."/>
            <person name="Corcolon B."/>
            <person name="Chong P.A."/>
            <person name="Kema G.H.J."/>
            <person name="Seidl M.F."/>
        </authorList>
    </citation>
    <scope>NUCLEOTIDE SEQUENCE [LARGE SCALE GENOMIC DNA]</scope>
    <source>
        <strain evidence="12 13">P124</strain>
    </source>
</reference>
<feature type="binding site" evidence="9">
    <location>
        <position position="100"/>
    </location>
    <ligand>
        <name>ATP</name>
        <dbReference type="ChEBI" id="CHEBI:30616"/>
    </ligand>
</feature>
<accession>A0ABR0ELV8</accession>
<evidence type="ECO:0000256" key="9">
    <source>
        <dbReference type="PROSITE-ProRule" id="PRU10141"/>
    </source>
</evidence>
<keyword evidence="3" id="KW-0808">Transferase</keyword>
<evidence type="ECO:0000256" key="5">
    <source>
        <dbReference type="ARBA" id="ARBA00022777"/>
    </source>
</evidence>
<dbReference type="SUPFAM" id="SSF56112">
    <property type="entry name" value="Protein kinase-like (PK-like)"/>
    <property type="match status" value="1"/>
</dbReference>
<evidence type="ECO:0000256" key="10">
    <source>
        <dbReference type="RuleBase" id="RU000304"/>
    </source>
</evidence>
<keyword evidence="4 9" id="KW-0547">Nucleotide-binding</keyword>
<dbReference type="Gene3D" id="1.10.510.10">
    <property type="entry name" value="Transferase(Phosphotransferase) domain 1"/>
    <property type="match status" value="1"/>
</dbReference>
<keyword evidence="6 9" id="KW-0067">ATP-binding</keyword>
<dbReference type="SMART" id="SM00220">
    <property type="entry name" value="S_TKc"/>
    <property type="match status" value="1"/>
</dbReference>
<evidence type="ECO:0000313" key="12">
    <source>
        <dbReference type="EMBL" id="KAK4502554.1"/>
    </source>
</evidence>
<dbReference type="PROSITE" id="PS00108">
    <property type="entry name" value="PROTEIN_KINASE_ST"/>
    <property type="match status" value="1"/>
</dbReference>
<comment type="catalytic activity">
    <reaction evidence="7">
        <text>L-threonyl-[protein] + ATP = O-phospho-L-threonyl-[protein] + ADP + H(+)</text>
        <dbReference type="Rhea" id="RHEA:46608"/>
        <dbReference type="Rhea" id="RHEA-COMP:11060"/>
        <dbReference type="Rhea" id="RHEA-COMP:11605"/>
        <dbReference type="ChEBI" id="CHEBI:15378"/>
        <dbReference type="ChEBI" id="CHEBI:30013"/>
        <dbReference type="ChEBI" id="CHEBI:30616"/>
        <dbReference type="ChEBI" id="CHEBI:61977"/>
        <dbReference type="ChEBI" id="CHEBI:456216"/>
        <dbReference type="EC" id="2.7.11.1"/>
    </reaction>
</comment>
<evidence type="ECO:0000313" key="13">
    <source>
        <dbReference type="Proteomes" id="UP001305779"/>
    </source>
</evidence>
<evidence type="ECO:0000256" key="1">
    <source>
        <dbReference type="ARBA" id="ARBA00012513"/>
    </source>
</evidence>
<dbReference type="PANTHER" id="PTHR47634">
    <property type="entry name" value="PROTEIN KINASE DOMAIN-CONTAINING PROTEIN-RELATED"/>
    <property type="match status" value="1"/>
</dbReference>
<dbReference type="InterPro" id="IPR051334">
    <property type="entry name" value="SRPK"/>
</dbReference>
<dbReference type="InterPro" id="IPR000719">
    <property type="entry name" value="Prot_kinase_dom"/>
</dbReference>
<evidence type="ECO:0000256" key="3">
    <source>
        <dbReference type="ARBA" id="ARBA00022679"/>
    </source>
</evidence>
<comment type="catalytic activity">
    <reaction evidence="8">
        <text>L-seryl-[protein] + ATP = O-phospho-L-seryl-[protein] + ADP + H(+)</text>
        <dbReference type="Rhea" id="RHEA:17989"/>
        <dbReference type="Rhea" id="RHEA-COMP:9863"/>
        <dbReference type="Rhea" id="RHEA-COMP:11604"/>
        <dbReference type="ChEBI" id="CHEBI:15378"/>
        <dbReference type="ChEBI" id="CHEBI:29999"/>
        <dbReference type="ChEBI" id="CHEBI:30616"/>
        <dbReference type="ChEBI" id="CHEBI:83421"/>
        <dbReference type="ChEBI" id="CHEBI:456216"/>
        <dbReference type="EC" id="2.7.11.1"/>
    </reaction>
</comment>
<dbReference type="Pfam" id="PF00069">
    <property type="entry name" value="Pkinase"/>
    <property type="match status" value="1"/>
</dbReference>
<dbReference type="Gene3D" id="3.30.200.20">
    <property type="entry name" value="Phosphorylase Kinase, domain 1"/>
    <property type="match status" value="1"/>
</dbReference>
<evidence type="ECO:0000256" key="2">
    <source>
        <dbReference type="ARBA" id="ARBA00022527"/>
    </source>
</evidence>
<dbReference type="InterPro" id="IPR011009">
    <property type="entry name" value="Kinase-like_dom_sf"/>
</dbReference>
<dbReference type="PROSITE" id="PS50011">
    <property type="entry name" value="PROTEIN_KINASE_DOM"/>
    <property type="match status" value="1"/>
</dbReference>
<sequence length="460" mass="53459">MLRRLMQALPRLPKIRLPGILGNHIQAPAAPILLPSNYLVDEEGLSAYDRDKFYPVHPGERFNNRYRIITKLGYGSMSTVWLAQDTSRWFWQPHRYVALKVSTSHQLSISPIQRELEVSQRIEEHSKNPEYALFRPVLDHFRVHRQDGTPHRCVTHALMREPMDQFQARWPDERFTPTFVKLYVKFILEALDFLHTKCNFIHGDLKMDNILMTFEDPSVLQDLLDGLQNHSMPRKVDGDRTTYLANVDFGQLRSLRVLLKLTDYDRAQPGNFDGPMRHPMQNSVYRAPEVLMGLPWSYSLDIWNVGVLMWDMLEGRHLFTKVANGDDEYRPALHIAQMISLLGHPPSDFLQSEKAWRHVQWDPPVPKDSGKLCRYPHEYWDGPFFDDQGKFLYEDEVSKDIQLADKVTAIEGDEKVMFLDFAGQMLAWSPEHRKTARELLEHPWLDVGTGPASDNSKTSD</sequence>
<feature type="domain" description="Protein kinase" evidence="11">
    <location>
        <begin position="66"/>
        <end position="445"/>
    </location>
</feature>
<protein>
    <recommendedName>
        <fullName evidence="1">non-specific serine/threonine protein kinase</fullName>
        <ecNumber evidence="1">2.7.11.1</ecNumber>
    </recommendedName>
</protein>
<organism evidence="12 13">
    <name type="scientific">Zasmidium cellare</name>
    <name type="common">Wine cellar mold</name>
    <name type="synonym">Racodium cellare</name>
    <dbReference type="NCBI Taxonomy" id="395010"/>
    <lineage>
        <taxon>Eukaryota</taxon>
        <taxon>Fungi</taxon>
        <taxon>Dikarya</taxon>
        <taxon>Ascomycota</taxon>
        <taxon>Pezizomycotina</taxon>
        <taxon>Dothideomycetes</taxon>
        <taxon>Dothideomycetidae</taxon>
        <taxon>Mycosphaerellales</taxon>
        <taxon>Mycosphaerellaceae</taxon>
        <taxon>Zasmidium</taxon>
    </lineage>
</organism>
<dbReference type="InterPro" id="IPR008271">
    <property type="entry name" value="Ser/Thr_kinase_AS"/>
</dbReference>
<dbReference type="PROSITE" id="PS00107">
    <property type="entry name" value="PROTEIN_KINASE_ATP"/>
    <property type="match status" value="1"/>
</dbReference>
<evidence type="ECO:0000256" key="7">
    <source>
        <dbReference type="ARBA" id="ARBA00047899"/>
    </source>
</evidence>
<gene>
    <name evidence="12" type="ORF">PRZ48_005979</name>
</gene>
<comment type="caution">
    <text evidence="12">The sequence shown here is derived from an EMBL/GenBank/DDBJ whole genome shotgun (WGS) entry which is preliminary data.</text>
</comment>
<comment type="similarity">
    <text evidence="10">Belongs to the protein kinase superfamily.</text>
</comment>
<name>A0ABR0ELV8_ZASCE</name>
<dbReference type="Proteomes" id="UP001305779">
    <property type="component" value="Unassembled WGS sequence"/>
</dbReference>
<evidence type="ECO:0000256" key="6">
    <source>
        <dbReference type="ARBA" id="ARBA00022840"/>
    </source>
</evidence>
<keyword evidence="5" id="KW-0418">Kinase</keyword>
<evidence type="ECO:0000259" key="11">
    <source>
        <dbReference type="PROSITE" id="PS50011"/>
    </source>
</evidence>
<dbReference type="PANTHER" id="PTHR47634:SF9">
    <property type="entry name" value="PROTEIN KINASE DOMAIN-CONTAINING PROTEIN-RELATED"/>
    <property type="match status" value="1"/>
</dbReference>
<dbReference type="InterPro" id="IPR017441">
    <property type="entry name" value="Protein_kinase_ATP_BS"/>
</dbReference>
<dbReference type="EC" id="2.7.11.1" evidence="1"/>